<name>A0A0A8Z3H5_ARUDO</name>
<evidence type="ECO:0000256" key="1">
    <source>
        <dbReference type="SAM" id="MobiDB-lite"/>
    </source>
</evidence>
<proteinExistence type="predicted"/>
<protein>
    <submittedName>
        <fullName evidence="2">Uncharacterized protein</fullName>
    </submittedName>
</protein>
<reference evidence="2" key="1">
    <citation type="submission" date="2014-09" db="EMBL/GenBank/DDBJ databases">
        <authorList>
            <person name="Magalhaes I.L.F."/>
            <person name="Oliveira U."/>
            <person name="Santos F.R."/>
            <person name="Vidigal T.H.D.A."/>
            <person name="Brescovit A.D."/>
            <person name="Santos A.J."/>
        </authorList>
    </citation>
    <scope>NUCLEOTIDE SEQUENCE</scope>
    <source>
        <tissue evidence="2">Shoot tissue taken approximately 20 cm above the soil surface</tissue>
    </source>
</reference>
<dbReference type="EMBL" id="GBRH01263951">
    <property type="protein sequence ID" value="JAD33944.1"/>
    <property type="molecule type" value="Transcribed_RNA"/>
</dbReference>
<dbReference type="AlphaFoldDB" id="A0A0A8Z3H5"/>
<organism evidence="2">
    <name type="scientific">Arundo donax</name>
    <name type="common">Giant reed</name>
    <name type="synonym">Donax arundinaceus</name>
    <dbReference type="NCBI Taxonomy" id="35708"/>
    <lineage>
        <taxon>Eukaryota</taxon>
        <taxon>Viridiplantae</taxon>
        <taxon>Streptophyta</taxon>
        <taxon>Embryophyta</taxon>
        <taxon>Tracheophyta</taxon>
        <taxon>Spermatophyta</taxon>
        <taxon>Magnoliopsida</taxon>
        <taxon>Liliopsida</taxon>
        <taxon>Poales</taxon>
        <taxon>Poaceae</taxon>
        <taxon>PACMAD clade</taxon>
        <taxon>Arundinoideae</taxon>
        <taxon>Arundineae</taxon>
        <taxon>Arundo</taxon>
    </lineage>
</organism>
<sequence length="39" mass="4689">MELYRRYEGPYSGLSLRKISHFPQSSGKRRNSFQRDGQR</sequence>
<reference evidence="2" key="2">
    <citation type="journal article" date="2015" name="Data Brief">
        <title>Shoot transcriptome of the giant reed, Arundo donax.</title>
        <authorList>
            <person name="Barrero R.A."/>
            <person name="Guerrero F.D."/>
            <person name="Moolhuijzen P."/>
            <person name="Goolsby J.A."/>
            <person name="Tidwell J."/>
            <person name="Bellgard S.E."/>
            <person name="Bellgard M.I."/>
        </authorList>
    </citation>
    <scope>NUCLEOTIDE SEQUENCE</scope>
    <source>
        <tissue evidence="2">Shoot tissue taken approximately 20 cm above the soil surface</tissue>
    </source>
</reference>
<feature type="region of interest" description="Disordered" evidence="1">
    <location>
        <begin position="18"/>
        <end position="39"/>
    </location>
</feature>
<evidence type="ECO:0000313" key="2">
    <source>
        <dbReference type="EMBL" id="JAD33944.1"/>
    </source>
</evidence>
<accession>A0A0A8Z3H5</accession>